<evidence type="ECO:0000313" key="2">
    <source>
        <dbReference type="Proteomes" id="UP000095468"/>
    </source>
</evidence>
<name>A0A174BR05_9ACTN</name>
<dbReference type="AlphaFoldDB" id="A0A174BR05"/>
<gene>
    <name evidence="1" type="ORF">ERS852381_00957</name>
</gene>
<accession>A0A174BR05</accession>
<organism evidence="1 2">
    <name type="scientific">Collinsella aerofaciens</name>
    <dbReference type="NCBI Taxonomy" id="74426"/>
    <lineage>
        <taxon>Bacteria</taxon>
        <taxon>Bacillati</taxon>
        <taxon>Actinomycetota</taxon>
        <taxon>Coriobacteriia</taxon>
        <taxon>Coriobacteriales</taxon>
        <taxon>Coriobacteriaceae</taxon>
        <taxon>Collinsella</taxon>
    </lineage>
</organism>
<dbReference type="EMBL" id="CYYP01000007">
    <property type="protein sequence ID" value="CUO02619.1"/>
    <property type="molecule type" value="Genomic_DNA"/>
</dbReference>
<protein>
    <submittedName>
        <fullName evidence="1">Uncharacterized protein</fullName>
    </submittedName>
</protein>
<reference evidence="1 2" key="1">
    <citation type="submission" date="2015-09" db="EMBL/GenBank/DDBJ databases">
        <authorList>
            <consortium name="Pathogen Informatics"/>
        </authorList>
    </citation>
    <scope>NUCLEOTIDE SEQUENCE [LARGE SCALE GENOMIC DNA]</scope>
    <source>
        <strain evidence="1 2">2789STDY5608823</strain>
    </source>
</reference>
<dbReference type="Proteomes" id="UP000095468">
    <property type="component" value="Unassembled WGS sequence"/>
</dbReference>
<proteinExistence type="predicted"/>
<evidence type="ECO:0000313" key="1">
    <source>
        <dbReference type="EMBL" id="CUO02619.1"/>
    </source>
</evidence>
<sequence>MGGWESTSLAGAGRGRSVEQILKILGQTLLVHLPHMELQRLCMWGYSEFPQIKPTKINLSFFGRLIVSYFTAT</sequence>